<proteinExistence type="predicted"/>
<accession>A0A0F8Z8H3</accession>
<gene>
    <name evidence="1" type="ORF">LCGC14_2804700</name>
</gene>
<organism evidence="1">
    <name type="scientific">marine sediment metagenome</name>
    <dbReference type="NCBI Taxonomy" id="412755"/>
    <lineage>
        <taxon>unclassified sequences</taxon>
        <taxon>metagenomes</taxon>
        <taxon>ecological metagenomes</taxon>
    </lineage>
</organism>
<reference evidence="1" key="1">
    <citation type="journal article" date="2015" name="Nature">
        <title>Complex archaea that bridge the gap between prokaryotes and eukaryotes.</title>
        <authorList>
            <person name="Spang A."/>
            <person name="Saw J.H."/>
            <person name="Jorgensen S.L."/>
            <person name="Zaremba-Niedzwiedzka K."/>
            <person name="Martijn J."/>
            <person name="Lind A.E."/>
            <person name="van Eijk R."/>
            <person name="Schleper C."/>
            <person name="Guy L."/>
            <person name="Ettema T.J."/>
        </authorList>
    </citation>
    <scope>NUCLEOTIDE SEQUENCE</scope>
</reference>
<evidence type="ECO:0008006" key="2">
    <source>
        <dbReference type="Google" id="ProtNLM"/>
    </source>
</evidence>
<feature type="non-terminal residue" evidence="1">
    <location>
        <position position="103"/>
    </location>
</feature>
<comment type="caution">
    <text evidence="1">The sequence shown here is derived from an EMBL/GenBank/DDBJ whole genome shotgun (WGS) entry which is preliminary data.</text>
</comment>
<evidence type="ECO:0000313" key="1">
    <source>
        <dbReference type="EMBL" id="KKK82305.1"/>
    </source>
</evidence>
<dbReference type="AlphaFoldDB" id="A0A0F8Z8H3"/>
<name>A0A0F8Z8H3_9ZZZZ</name>
<sequence length="103" mass="10918">MQTLFSELTSFAREAGEAEITGEVRAITGITLTAVGLERVLGIGERCIVHGSDGPVHAEVVGLGTHGTELLPFGSWRGVAAGHRVEVAIGRDVIRPDESWKGR</sequence>
<protein>
    <recommendedName>
        <fullName evidence="2">ATPase F1/V1/A1 complex alpha/beta subunit N-terminal domain-containing protein</fullName>
    </recommendedName>
</protein>
<dbReference type="EMBL" id="LAZR01052732">
    <property type="protein sequence ID" value="KKK82305.1"/>
    <property type="molecule type" value="Genomic_DNA"/>
</dbReference>